<dbReference type="FunFam" id="3.40.1690.10:FF:000001">
    <property type="entry name" value="Flagellar biosynthetic protein FlhB"/>
    <property type="match status" value="1"/>
</dbReference>
<evidence type="ECO:0000256" key="3">
    <source>
        <dbReference type="ARBA" id="ARBA00021622"/>
    </source>
</evidence>
<evidence type="ECO:0000313" key="15">
    <source>
        <dbReference type="EMBL" id="SFJ51876.1"/>
    </source>
</evidence>
<dbReference type="SUPFAM" id="SSF160544">
    <property type="entry name" value="EscU C-terminal domain-like"/>
    <property type="match status" value="1"/>
</dbReference>
<dbReference type="InterPro" id="IPR006136">
    <property type="entry name" value="FlhB"/>
</dbReference>
<dbReference type="Proteomes" id="UP000242763">
    <property type="component" value="Unassembled WGS sequence"/>
</dbReference>
<dbReference type="PANTHER" id="PTHR30531:SF12">
    <property type="entry name" value="FLAGELLAR BIOSYNTHETIC PROTEIN FLHB"/>
    <property type="match status" value="1"/>
</dbReference>
<feature type="transmembrane region" description="Helical" evidence="13">
    <location>
        <begin position="195"/>
        <end position="213"/>
    </location>
</feature>
<dbReference type="OrthoDB" id="9807950at2"/>
<evidence type="ECO:0000256" key="5">
    <source>
        <dbReference type="ARBA" id="ARBA00022475"/>
    </source>
</evidence>
<dbReference type="RefSeq" id="WP_091524406.1">
    <property type="nucleotide sequence ID" value="NZ_FORF01000025.1"/>
</dbReference>
<proteinExistence type="inferred from homology"/>
<evidence type="ECO:0000256" key="8">
    <source>
        <dbReference type="ARBA" id="ARBA00022927"/>
    </source>
</evidence>
<evidence type="ECO:0000256" key="7">
    <source>
        <dbReference type="ARBA" id="ARBA00022795"/>
    </source>
</evidence>
<organism evidence="15 16">
    <name type="scientific">Aquamicrobium aerolatum DSM 21857</name>
    <dbReference type="NCBI Taxonomy" id="1121003"/>
    <lineage>
        <taxon>Bacteria</taxon>
        <taxon>Pseudomonadati</taxon>
        <taxon>Pseudomonadota</taxon>
        <taxon>Alphaproteobacteria</taxon>
        <taxon>Hyphomicrobiales</taxon>
        <taxon>Phyllobacteriaceae</taxon>
        <taxon>Aerobium</taxon>
    </lineage>
</organism>
<evidence type="ECO:0000256" key="1">
    <source>
        <dbReference type="ARBA" id="ARBA00004651"/>
    </source>
</evidence>
<comment type="similarity">
    <text evidence="2 13">Belongs to the type III secretion exporter family.</text>
</comment>
<evidence type="ECO:0000256" key="14">
    <source>
        <dbReference type="SAM" id="MobiDB-lite"/>
    </source>
</evidence>
<comment type="function">
    <text evidence="12 13">Required for formation of the rod structure in the basal body of the flagellar apparatus. Together with FliI and FliH, may constitute the export apparatus of flagellin.</text>
</comment>
<gene>
    <name evidence="13" type="primary">flhB</name>
    <name evidence="15" type="ORF">SAMN03080618_03203</name>
</gene>
<feature type="transmembrane region" description="Helical" evidence="13">
    <location>
        <begin position="94"/>
        <end position="112"/>
    </location>
</feature>
<dbReference type="PANTHER" id="PTHR30531">
    <property type="entry name" value="FLAGELLAR BIOSYNTHETIC PROTEIN FLHB"/>
    <property type="match status" value="1"/>
</dbReference>
<dbReference type="GO" id="GO:0009306">
    <property type="term" value="P:protein secretion"/>
    <property type="evidence" value="ECO:0007669"/>
    <property type="project" value="InterPro"/>
</dbReference>
<dbReference type="EMBL" id="FORF01000025">
    <property type="protein sequence ID" value="SFJ51876.1"/>
    <property type="molecule type" value="Genomic_DNA"/>
</dbReference>
<dbReference type="GO" id="GO:0005886">
    <property type="term" value="C:plasma membrane"/>
    <property type="evidence" value="ECO:0007669"/>
    <property type="project" value="UniProtKB-SubCell"/>
</dbReference>
<keyword evidence="4 13" id="KW-0813">Transport</keyword>
<keyword evidence="5 13" id="KW-1003">Cell membrane</keyword>
<dbReference type="NCBIfam" id="TIGR00328">
    <property type="entry name" value="flhB"/>
    <property type="match status" value="1"/>
</dbReference>
<dbReference type="Pfam" id="PF01312">
    <property type="entry name" value="Bac_export_2"/>
    <property type="match status" value="1"/>
</dbReference>
<dbReference type="GO" id="GO:0044780">
    <property type="term" value="P:bacterial-type flagellum assembly"/>
    <property type="evidence" value="ECO:0007669"/>
    <property type="project" value="InterPro"/>
</dbReference>
<keyword evidence="10 13" id="KW-0472">Membrane</keyword>
<accession>A0A1I3S2W9</accession>
<feature type="transmembrane region" description="Helical" evidence="13">
    <location>
        <begin position="34"/>
        <end position="55"/>
    </location>
</feature>
<feature type="compositionally biased region" description="Basic and acidic residues" evidence="14">
    <location>
        <begin position="7"/>
        <end position="20"/>
    </location>
</feature>
<keyword evidence="11 13" id="KW-1006">Bacterial flagellum protein export</keyword>
<evidence type="ECO:0000256" key="9">
    <source>
        <dbReference type="ARBA" id="ARBA00022989"/>
    </source>
</evidence>
<dbReference type="AlphaFoldDB" id="A0A1I3S2W9"/>
<evidence type="ECO:0000313" key="16">
    <source>
        <dbReference type="Proteomes" id="UP000242763"/>
    </source>
</evidence>
<dbReference type="Gene3D" id="6.10.250.2080">
    <property type="match status" value="1"/>
</dbReference>
<dbReference type="PRINTS" id="PR00950">
    <property type="entry name" value="TYPE3IMSPROT"/>
</dbReference>
<keyword evidence="6 13" id="KW-0812">Transmembrane</keyword>
<feature type="region of interest" description="Disordered" evidence="14">
    <location>
        <begin position="1"/>
        <end position="20"/>
    </location>
</feature>
<keyword evidence="9 13" id="KW-1133">Transmembrane helix</keyword>
<protein>
    <recommendedName>
        <fullName evidence="3 13">Flagellar biosynthetic protein FlhB</fullName>
    </recommendedName>
</protein>
<evidence type="ECO:0000256" key="10">
    <source>
        <dbReference type="ARBA" id="ARBA00023136"/>
    </source>
</evidence>
<dbReference type="Gene3D" id="3.40.1690.10">
    <property type="entry name" value="secretion proteins EscU"/>
    <property type="match status" value="1"/>
</dbReference>
<keyword evidence="15" id="KW-0969">Cilium</keyword>
<name>A0A1I3S2W9_9HYPH</name>
<keyword evidence="7 13" id="KW-1005">Bacterial flagellum biogenesis</keyword>
<feature type="transmembrane region" description="Helical" evidence="13">
    <location>
        <begin position="155"/>
        <end position="175"/>
    </location>
</feature>
<evidence type="ECO:0000256" key="2">
    <source>
        <dbReference type="ARBA" id="ARBA00010690"/>
    </source>
</evidence>
<reference evidence="16" key="1">
    <citation type="submission" date="2016-10" db="EMBL/GenBank/DDBJ databases">
        <authorList>
            <person name="Varghese N."/>
            <person name="Submissions S."/>
        </authorList>
    </citation>
    <scope>NUCLEOTIDE SEQUENCE [LARGE SCALE GENOMIC DNA]</scope>
    <source>
        <strain evidence="16">DSM 21857</strain>
    </source>
</reference>
<evidence type="ECO:0000256" key="6">
    <source>
        <dbReference type="ARBA" id="ARBA00022692"/>
    </source>
</evidence>
<keyword evidence="16" id="KW-1185">Reference proteome</keyword>
<dbReference type="InterPro" id="IPR006135">
    <property type="entry name" value="T3SS_substrate_exporter"/>
</dbReference>
<evidence type="ECO:0000256" key="4">
    <source>
        <dbReference type="ARBA" id="ARBA00022448"/>
    </source>
</evidence>
<comment type="subcellular location">
    <subcellularLocation>
        <location evidence="1">Cell membrane</location>
        <topology evidence="1">Multi-pass membrane protein</topology>
    </subcellularLocation>
</comment>
<evidence type="ECO:0000256" key="12">
    <source>
        <dbReference type="ARBA" id="ARBA00025078"/>
    </source>
</evidence>
<keyword evidence="8 13" id="KW-0653">Protein transport</keyword>
<sequence>MADDSDKDSKTEDATEKKIRDASDKGQLPFAKDVPVLASFLAILVFMIFLAQPGAVHVGGFLTMFIERPESWSLSTRQDAVQLYTQVLIEIGKVLAALLALLIAAGVTASILQNAPRIVLDRVEPKLSRISLKQGWDRLFGAKGWAEFAKSLGKLILAGLVVYSVMHGAEVQLLAGMITQPEAFLSIIREMTIDIVLSIATFMVIVAGVDFLWSRYHWRQDLRMTKQEVKDEMKQAEGDPIMKSRMRSLARDRARRRMMDEIPTATLVIANPTHYAIALRYVRDVTPAPVVVAKGQDLIALKIREIAESHEIPVFEDVALARSMYDQVSVDSVIPPQFYQAVAELVRVLYETKTASAAGKVT</sequence>
<evidence type="ECO:0000256" key="13">
    <source>
        <dbReference type="RuleBase" id="RU364091"/>
    </source>
</evidence>
<dbReference type="STRING" id="1121003.SAMN03080618_03203"/>
<evidence type="ECO:0000256" key="11">
    <source>
        <dbReference type="ARBA" id="ARBA00023225"/>
    </source>
</evidence>
<keyword evidence="15" id="KW-0282">Flagellum</keyword>
<dbReference type="InterPro" id="IPR029025">
    <property type="entry name" value="T3SS_substrate_exporter_C"/>
</dbReference>
<keyword evidence="15" id="KW-0966">Cell projection</keyword>